<evidence type="ECO:0000256" key="1">
    <source>
        <dbReference type="SAM" id="MobiDB-lite"/>
    </source>
</evidence>
<dbReference type="GeneID" id="39597180"/>
<evidence type="ECO:0000313" key="2">
    <source>
        <dbReference type="EMBL" id="RWQ96526.1"/>
    </source>
</evidence>
<keyword evidence="3" id="KW-1185">Reference proteome</keyword>
<dbReference type="EMBL" id="RCNU01000004">
    <property type="protein sequence ID" value="RWQ96526.1"/>
    <property type="molecule type" value="Genomic_DNA"/>
</dbReference>
<protein>
    <submittedName>
        <fullName evidence="2">Uncharacterized protein</fullName>
    </submittedName>
</protein>
<feature type="compositionally biased region" description="Low complexity" evidence="1">
    <location>
        <begin position="22"/>
        <end position="35"/>
    </location>
</feature>
<name>A0A443HXG2_BYSSP</name>
<organism evidence="2 3">
    <name type="scientific">Byssochlamys spectabilis</name>
    <name type="common">Paecilomyces variotii</name>
    <dbReference type="NCBI Taxonomy" id="264951"/>
    <lineage>
        <taxon>Eukaryota</taxon>
        <taxon>Fungi</taxon>
        <taxon>Dikarya</taxon>
        <taxon>Ascomycota</taxon>
        <taxon>Pezizomycotina</taxon>
        <taxon>Eurotiomycetes</taxon>
        <taxon>Eurotiomycetidae</taxon>
        <taxon>Eurotiales</taxon>
        <taxon>Thermoascaceae</taxon>
        <taxon>Paecilomyces</taxon>
    </lineage>
</organism>
<comment type="caution">
    <text evidence="2">The sequence shown here is derived from an EMBL/GenBank/DDBJ whole genome shotgun (WGS) entry which is preliminary data.</text>
</comment>
<gene>
    <name evidence="2" type="ORF">C8Q69DRAFT_400851</name>
</gene>
<sequence>MDEDSRSPHRGPPRSLRSNTTPSASLSAPLSASPSCGPTGTSAYNLRSNTAHSAAPFTAQQLFLHICNAILHAEDSKEIICENIAPEIGSLVTVSLANEPRIERALPRIHFNAASGVLRVLIMPTEIHNVHVQWLKNELWFMTVAQFLSPPEFLFLELNVGTRFTGFSGVYTGSSKEPDLLLRPDTHGSLPRVIVESGWSESWPHLEADKNLWFSGGLDVAYVILLKWTRIANGYVTGLIEVWHRNPAGAVIQLHREQLFPVPAATVQRDPPITLGELFGPYITPGRNANTTFNLSLNRLRALAREKILAMGLTPAT</sequence>
<accession>A0A443HXG2</accession>
<feature type="region of interest" description="Disordered" evidence="1">
    <location>
        <begin position="1"/>
        <end position="35"/>
    </location>
</feature>
<evidence type="ECO:0000313" key="3">
    <source>
        <dbReference type="Proteomes" id="UP000283841"/>
    </source>
</evidence>
<dbReference type="Proteomes" id="UP000283841">
    <property type="component" value="Unassembled WGS sequence"/>
</dbReference>
<dbReference type="AlphaFoldDB" id="A0A443HXG2"/>
<dbReference type="VEuPathDB" id="FungiDB:C8Q69DRAFT_400851"/>
<proteinExistence type="predicted"/>
<reference evidence="2 3" key="1">
    <citation type="journal article" date="2018" name="Front. Microbiol.">
        <title>Genomic and genetic insights into a cosmopolitan fungus, Paecilomyces variotii (Eurotiales).</title>
        <authorList>
            <person name="Urquhart A.S."/>
            <person name="Mondo S.J."/>
            <person name="Makela M.R."/>
            <person name="Hane J.K."/>
            <person name="Wiebenga A."/>
            <person name="He G."/>
            <person name="Mihaltcheva S."/>
            <person name="Pangilinan J."/>
            <person name="Lipzen A."/>
            <person name="Barry K."/>
            <person name="de Vries R.P."/>
            <person name="Grigoriev I.V."/>
            <person name="Idnurm A."/>
        </authorList>
    </citation>
    <scope>NUCLEOTIDE SEQUENCE [LARGE SCALE GENOMIC DNA]</scope>
    <source>
        <strain evidence="2 3">CBS 101075</strain>
    </source>
</reference>
<dbReference type="RefSeq" id="XP_028486171.1">
    <property type="nucleotide sequence ID" value="XM_028627903.1"/>
</dbReference>